<reference evidence="4" key="1">
    <citation type="submission" date="2021-07" db="EMBL/GenBank/DDBJ databases">
        <title>Zhongshania sp. CAU 1632 isolated from seawater.</title>
        <authorList>
            <person name="Kim W."/>
        </authorList>
    </citation>
    <scope>NUCLEOTIDE SEQUENCE</scope>
    <source>
        <strain evidence="4">CAU 1632</strain>
    </source>
</reference>
<keyword evidence="3" id="KW-0503">Monooxygenase</keyword>
<sequence>MTDTNTPTCPMHDNIDRRKSAPIAYANNRPDEGVHWVKIPAIARKVLRSKSAVQAGAGADLLNYKSPEQAPVFFLDGEEHAKKRRKTLKFLSPKAVSEKHFTVMRRFTDALLEEFKQEGKGKIEDIGFRLAVEVVGEILGLTESNQEGKIRRIGWVLNASISKARNTLLSRFWLNFRRVFFTGIFFFFDVRPAIKARKANPKDDAISSFIEDGYSNVAIIIECLTYGSAGMLTTREFITMTSWYLFENQPLRERFLAGNEKEQLAILMEILRLEPIAAKLMRRVDEEVEGLSEQPLPAGEKYDIDIRNLNIHEDLVGECPFAIDPDRAQRQNDSGKYFSFGDGPHGCPGSQVALHETRIFLEQLFKIPGIKLDSAPIITWNDMVHGYELREALISCDKLS</sequence>
<evidence type="ECO:0000313" key="4">
    <source>
        <dbReference type="EMBL" id="MBW2942509.1"/>
    </source>
</evidence>
<dbReference type="CDD" id="cd00302">
    <property type="entry name" value="cytochrome_P450"/>
    <property type="match status" value="1"/>
</dbReference>
<comment type="similarity">
    <text evidence="2 3">Belongs to the cytochrome P450 family.</text>
</comment>
<dbReference type="Pfam" id="PF00067">
    <property type="entry name" value="p450"/>
    <property type="match status" value="1"/>
</dbReference>
<evidence type="ECO:0000313" key="5">
    <source>
        <dbReference type="Proteomes" id="UP001166291"/>
    </source>
</evidence>
<accession>A0ABS6VWW5</accession>
<dbReference type="PANTHER" id="PTHR46696">
    <property type="entry name" value="P450, PUTATIVE (EUROFUNG)-RELATED"/>
    <property type="match status" value="1"/>
</dbReference>
<name>A0ABS6VWW5_9GAMM</name>
<dbReference type="Proteomes" id="UP001166291">
    <property type="component" value="Unassembled WGS sequence"/>
</dbReference>
<protein>
    <submittedName>
        <fullName evidence="4">Cytochrome P450</fullName>
    </submittedName>
</protein>
<keyword evidence="3" id="KW-0560">Oxidoreductase</keyword>
<keyword evidence="5" id="KW-1185">Reference proteome</keyword>
<dbReference type="InterPro" id="IPR001128">
    <property type="entry name" value="Cyt_P450"/>
</dbReference>
<proteinExistence type="inferred from homology"/>
<dbReference type="PROSITE" id="PS00086">
    <property type="entry name" value="CYTOCHROME_P450"/>
    <property type="match status" value="1"/>
</dbReference>
<keyword evidence="3" id="KW-0479">Metal-binding</keyword>
<evidence type="ECO:0000256" key="1">
    <source>
        <dbReference type="ARBA" id="ARBA00001971"/>
    </source>
</evidence>
<dbReference type="RefSeq" id="WP_219044756.1">
    <property type="nucleotide sequence ID" value="NZ_JAHWDQ010000006.1"/>
</dbReference>
<gene>
    <name evidence="4" type="ORF">KXJ70_17055</name>
</gene>
<evidence type="ECO:0000256" key="2">
    <source>
        <dbReference type="ARBA" id="ARBA00010617"/>
    </source>
</evidence>
<dbReference type="InterPro" id="IPR017972">
    <property type="entry name" value="Cyt_P450_CS"/>
</dbReference>
<organism evidence="4 5">
    <name type="scientific">Zhongshania aquimaris</name>
    <dbReference type="NCBI Taxonomy" id="2857107"/>
    <lineage>
        <taxon>Bacteria</taxon>
        <taxon>Pseudomonadati</taxon>
        <taxon>Pseudomonadota</taxon>
        <taxon>Gammaproteobacteria</taxon>
        <taxon>Cellvibrionales</taxon>
        <taxon>Spongiibacteraceae</taxon>
        <taxon>Zhongshania</taxon>
    </lineage>
</organism>
<keyword evidence="3" id="KW-0408">Iron</keyword>
<dbReference type="PANTHER" id="PTHR46696:SF1">
    <property type="entry name" value="CYTOCHROME P450 YJIB-RELATED"/>
    <property type="match status" value="1"/>
</dbReference>
<comment type="cofactor">
    <cofactor evidence="1">
        <name>heme</name>
        <dbReference type="ChEBI" id="CHEBI:30413"/>
    </cofactor>
</comment>
<dbReference type="EMBL" id="JAHWDQ010000006">
    <property type="protein sequence ID" value="MBW2942509.1"/>
    <property type="molecule type" value="Genomic_DNA"/>
</dbReference>
<keyword evidence="3" id="KW-0349">Heme</keyword>
<evidence type="ECO:0000256" key="3">
    <source>
        <dbReference type="RuleBase" id="RU000461"/>
    </source>
</evidence>
<comment type="caution">
    <text evidence="4">The sequence shown here is derived from an EMBL/GenBank/DDBJ whole genome shotgun (WGS) entry which is preliminary data.</text>
</comment>